<protein>
    <submittedName>
        <fullName evidence="2">Uncharacterized protein</fullName>
    </submittedName>
</protein>
<dbReference type="EMBL" id="JAAMPC010000013">
    <property type="protein sequence ID" value="KAG2270276.1"/>
    <property type="molecule type" value="Genomic_DNA"/>
</dbReference>
<name>A0A8X7UBR8_BRACI</name>
<feature type="region of interest" description="Disordered" evidence="1">
    <location>
        <begin position="56"/>
        <end position="91"/>
    </location>
</feature>
<organism evidence="2 3">
    <name type="scientific">Brassica carinata</name>
    <name type="common">Ethiopian mustard</name>
    <name type="synonym">Abyssinian cabbage</name>
    <dbReference type="NCBI Taxonomy" id="52824"/>
    <lineage>
        <taxon>Eukaryota</taxon>
        <taxon>Viridiplantae</taxon>
        <taxon>Streptophyta</taxon>
        <taxon>Embryophyta</taxon>
        <taxon>Tracheophyta</taxon>
        <taxon>Spermatophyta</taxon>
        <taxon>Magnoliopsida</taxon>
        <taxon>eudicotyledons</taxon>
        <taxon>Gunneridae</taxon>
        <taxon>Pentapetalae</taxon>
        <taxon>rosids</taxon>
        <taxon>malvids</taxon>
        <taxon>Brassicales</taxon>
        <taxon>Brassicaceae</taxon>
        <taxon>Brassiceae</taxon>
        <taxon>Brassica</taxon>
    </lineage>
</organism>
<reference evidence="2 3" key="1">
    <citation type="submission" date="2020-02" db="EMBL/GenBank/DDBJ databases">
        <authorList>
            <person name="Ma Q."/>
            <person name="Huang Y."/>
            <person name="Song X."/>
            <person name="Pei D."/>
        </authorList>
    </citation>
    <scope>NUCLEOTIDE SEQUENCE [LARGE SCALE GENOMIC DNA]</scope>
    <source>
        <strain evidence="2">Sxm20200214</strain>
        <tissue evidence="2">Leaf</tissue>
    </source>
</reference>
<accession>A0A8X7UBR8</accession>
<keyword evidence="3" id="KW-1185">Reference proteome</keyword>
<evidence type="ECO:0000256" key="1">
    <source>
        <dbReference type="SAM" id="MobiDB-lite"/>
    </source>
</evidence>
<evidence type="ECO:0000313" key="2">
    <source>
        <dbReference type="EMBL" id="KAG2270276.1"/>
    </source>
</evidence>
<comment type="caution">
    <text evidence="2">The sequence shown here is derived from an EMBL/GenBank/DDBJ whole genome shotgun (WGS) entry which is preliminary data.</text>
</comment>
<gene>
    <name evidence="2" type="ORF">Bca52824_064831</name>
</gene>
<dbReference type="AlphaFoldDB" id="A0A8X7UBR8"/>
<proteinExistence type="predicted"/>
<sequence>MLRAASESSRSSYYSLHMEGSGKLELRWEMRYSNQEAAATIMSSCLKDSPQLRACGTGTRGASQSVSQRHHSLANIQAIGTRSQHETLGRQ</sequence>
<dbReference type="Proteomes" id="UP000886595">
    <property type="component" value="Unassembled WGS sequence"/>
</dbReference>
<evidence type="ECO:0000313" key="3">
    <source>
        <dbReference type="Proteomes" id="UP000886595"/>
    </source>
</evidence>